<sequence length="135" mass="15022">MLAVIWHLKPAGTQGSDGLPEEFSYRYARDLSDQLLEVYCEALQAVSLPPSMREAMVVMILKLERDPMSAAADRPILLLNLDVKILSGVLLACLLLHMATLIHPDQSGFILRHSTVHNLCLLAHVYHVPQLLADE</sequence>
<keyword evidence="2" id="KW-1185">Reference proteome</keyword>
<organism evidence="1 2">
    <name type="scientific">Pleurodeles waltl</name>
    <name type="common">Iberian ribbed newt</name>
    <dbReference type="NCBI Taxonomy" id="8319"/>
    <lineage>
        <taxon>Eukaryota</taxon>
        <taxon>Metazoa</taxon>
        <taxon>Chordata</taxon>
        <taxon>Craniata</taxon>
        <taxon>Vertebrata</taxon>
        <taxon>Euteleostomi</taxon>
        <taxon>Amphibia</taxon>
        <taxon>Batrachia</taxon>
        <taxon>Caudata</taxon>
        <taxon>Salamandroidea</taxon>
        <taxon>Salamandridae</taxon>
        <taxon>Pleurodelinae</taxon>
        <taxon>Pleurodeles</taxon>
    </lineage>
</organism>
<comment type="caution">
    <text evidence="1">The sequence shown here is derived from an EMBL/GenBank/DDBJ whole genome shotgun (WGS) entry which is preliminary data.</text>
</comment>
<dbReference type="EMBL" id="JANPWB010000011">
    <property type="protein sequence ID" value="KAJ1133490.1"/>
    <property type="molecule type" value="Genomic_DNA"/>
</dbReference>
<dbReference type="PANTHER" id="PTHR19446">
    <property type="entry name" value="REVERSE TRANSCRIPTASES"/>
    <property type="match status" value="1"/>
</dbReference>
<gene>
    <name evidence="1" type="ORF">NDU88_011778</name>
</gene>
<reference evidence="1" key="1">
    <citation type="journal article" date="2022" name="bioRxiv">
        <title>Sequencing and chromosome-scale assembly of the giantPleurodeles waltlgenome.</title>
        <authorList>
            <person name="Brown T."/>
            <person name="Elewa A."/>
            <person name="Iarovenko S."/>
            <person name="Subramanian E."/>
            <person name="Araus A.J."/>
            <person name="Petzold A."/>
            <person name="Susuki M."/>
            <person name="Suzuki K.-i.T."/>
            <person name="Hayashi T."/>
            <person name="Toyoda A."/>
            <person name="Oliveira C."/>
            <person name="Osipova E."/>
            <person name="Leigh N.D."/>
            <person name="Simon A."/>
            <person name="Yun M.H."/>
        </authorList>
    </citation>
    <scope>NUCLEOTIDE SEQUENCE</scope>
    <source>
        <strain evidence="1">20211129_DDA</strain>
        <tissue evidence="1">Liver</tissue>
    </source>
</reference>
<dbReference type="AlphaFoldDB" id="A0AAV7Q601"/>
<proteinExistence type="predicted"/>
<name>A0AAV7Q601_PLEWA</name>
<accession>A0AAV7Q601</accession>
<protein>
    <submittedName>
        <fullName evidence="1">Uncharacterized protein</fullName>
    </submittedName>
</protein>
<dbReference type="Proteomes" id="UP001066276">
    <property type="component" value="Chromosome 7"/>
</dbReference>
<evidence type="ECO:0000313" key="1">
    <source>
        <dbReference type="EMBL" id="KAJ1133490.1"/>
    </source>
</evidence>
<evidence type="ECO:0000313" key="2">
    <source>
        <dbReference type="Proteomes" id="UP001066276"/>
    </source>
</evidence>